<evidence type="ECO:0000259" key="7">
    <source>
        <dbReference type="PROSITE" id="PS51194"/>
    </source>
</evidence>
<sequence length="796" mass="87705">MTRRLPLSVYGRLSSSSFDSRPLIEGFRRSRNNRAGPSAAEPTPGSVARGNTAGDADSSAPASRVKLHPLLRLALLRSRGISQLNNIQESTFLSILSGKDVTLHAPVGAGKTLAYLLPIVNNIYNIHDLLEDLQLRSGDGHQRDAEDRIRTNALGYSRRVPHALLPRSMSDLRQDPLELESSAAKALQTLSTAEKLVETLCKVDPKHLQRRASPLPLISRSLWGRRCRNSVFRALLSNPLGSVRCCVVVVPNKDLVSQVVSELHELDPLGRLSVQTLTQVHRVPPRAPAAEDGGACADPSDQPFYPSPHALHHLSGLPGTLRLSLEDERAMIRAVPTVQVSEEVIETVPVNMGRSKRNLVRAPGAATATSTLPLPCAGYSVDGLVPRSVEFVRRPVMTHPVIQYGSCDIVVTTPQLFLNDILSSRRLGVVPACVVFDEVDTLFENNASRSAMMEICSHLRPRPRLYNPLVQHQKRSHREPPPCQFVHVASTLNYGGLQTTGSMLYERFTSSHLVSTCLNHHLASCDLRFIDVEAVFESKLRRLVEVLVASPFAKTVVYVASLEGVRKVSDLLRDKDWPVLSFHSRSSLATRLALLETYRSEDIVILVCTDLFARGLDVPADHVIHFSFPRDAATFVHRIKGSPSLVTGLIEPGDVALASELHRAHVWHRPVNRLLSRKRSFRNRLRRALETGDAPALAHARGGVSRRPKGATTATKKSSSVGASPTLDDYQAHLDYDEAGNDTVRTASPHAQPNNEPHGGRTATYTAKDATRDIGYRRRSLKSRGMEFYDNFRAFS</sequence>
<accession>A0AAV4LM20</accession>
<comment type="domain">
    <text evidence="5">The Q motif is unique to and characteristic of the DEAD box family of RNA helicases and controls ATP binding and hydrolysis.</text>
</comment>
<keyword evidence="5 8" id="KW-0347">Helicase</keyword>
<dbReference type="SMART" id="SM00487">
    <property type="entry name" value="DEXDc"/>
    <property type="match status" value="1"/>
</dbReference>
<feature type="region of interest" description="Disordered" evidence="6">
    <location>
        <begin position="741"/>
        <end position="765"/>
    </location>
</feature>
<dbReference type="AlphaFoldDB" id="A0AAV4LM20"/>
<protein>
    <recommendedName>
        <fullName evidence="5">ATP-dependent RNA helicase</fullName>
        <ecNumber evidence="5">3.6.4.13</ecNumber>
    </recommendedName>
</protein>
<feature type="compositionally biased region" description="Polar residues" evidence="6">
    <location>
        <begin position="743"/>
        <end position="755"/>
    </location>
</feature>
<dbReference type="GO" id="GO:0005524">
    <property type="term" value="F:ATP binding"/>
    <property type="evidence" value="ECO:0007669"/>
    <property type="project" value="UniProtKB-UniRule"/>
</dbReference>
<comment type="caution">
    <text evidence="8">The sequence shown here is derived from an EMBL/GenBank/DDBJ whole genome shotgun (WGS) entry which is preliminary data.</text>
</comment>
<dbReference type="InterPro" id="IPR027417">
    <property type="entry name" value="P-loop_NTPase"/>
</dbReference>
<dbReference type="GeneID" id="94192376"/>
<dbReference type="Proteomes" id="UP001497744">
    <property type="component" value="Unassembled WGS sequence"/>
</dbReference>
<organism evidence="8 9">
    <name type="scientific">Babesia caballi</name>
    <dbReference type="NCBI Taxonomy" id="5871"/>
    <lineage>
        <taxon>Eukaryota</taxon>
        <taxon>Sar</taxon>
        <taxon>Alveolata</taxon>
        <taxon>Apicomplexa</taxon>
        <taxon>Aconoidasida</taxon>
        <taxon>Piroplasmida</taxon>
        <taxon>Babesiidae</taxon>
        <taxon>Babesia</taxon>
    </lineage>
</organism>
<dbReference type="Pfam" id="PF00270">
    <property type="entry name" value="DEAD"/>
    <property type="match status" value="1"/>
</dbReference>
<evidence type="ECO:0000313" key="9">
    <source>
        <dbReference type="Proteomes" id="UP001497744"/>
    </source>
</evidence>
<dbReference type="InterPro" id="IPR001650">
    <property type="entry name" value="Helicase_C-like"/>
</dbReference>
<evidence type="ECO:0000313" key="8">
    <source>
        <dbReference type="EMBL" id="GIX60893.1"/>
    </source>
</evidence>
<comment type="similarity">
    <text evidence="5">Belongs to the DEAD box helicase family.</text>
</comment>
<evidence type="ECO:0000256" key="3">
    <source>
        <dbReference type="ARBA" id="ARBA00022840"/>
    </source>
</evidence>
<keyword evidence="4 5" id="KW-0694">RNA-binding</keyword>
<keyword evidence="3 5" id="KW-0067">ATP-binding</keyword>
<dbReference type="SMART" id="SM00490">
    <property type="entry name" value="HELICc"/>
    <property type="match status" value="1"/>
</dbReference>
<dbReference type="Gene3D" id="3.40.50.300">
    <property type="entry name" value="P-loop containing nucleotide triphosphate hydrolases"/>
    <property type="match status" value="2"/>
</dbReference>
<evidence type="ECO:0000256" key="6">
    <source>
        <dbReference type="SAM" id="MobiDB-lite"/>
    </source>
</evidence>
<feature type="domain" description="Helicase C-terminal" evidence="7">
    <location>
        <begin position="539"/>
        <end position="689"/>
    </location>
</feature>
<dbReference type="PROSITE" id="PS51194">
    <property type="entry name" value="HELICASE_CTER"/>
    <property type="match status" value="1"/>
</dbReference>
<comment type="function">
    <text evidence="5">RNA helicase.</text>
</comment>
<feature type="region of interest" description="Disordered" evidence="6">
    <location>
        <begin position="692"/>
        <end position="726"/>
    </location>
</feature>
<dbReference type="SUPFAM" id="SSF52540">
    <property type="entry name" value="P-loop containing nucleoside triphosphate hydrolases"/>
    <property type="match status" value="2"/>
</dbReference>
<dbReference type="InterPro" id="IPR014001">
    <property type="entry name" value="Helicase_ATP-bd"/>
</dbReference>
<dbReference type="RefSeq" id="XP_067712964.1">
    <property type="nucleotide sequence ID" value="XM_067856863.1"/>
</dbReference>
<comment type="catalytic activity">
    <reaction evidence="5">
        <text>ATP + H2O = ADP + phosphate + H(+)</text>
        <dbReference type="Rhea" id="RHEA:13065"/>
        <dbReference type="ChEBI" id="CHEBI:15377"/>
        <dbReference type="ChEBI" id="CHEBI:15378"/>
        <dbReference type="ChEBI" id="CHEBI:30616"/>
        <dbReference type="ChEBI" id="CHEBI:43474"/>
        <dbReference type="ChEBI" id="CHEBI:456216"/>
        <dbReference type="EC" id="3.6.4.13"/>
    </reaction>
</comment>
<keyword evidence="9" id="KW-1185">Reference proteome</keyword>
<evidence type="ECO:0000256" key="2">
    <source>
        <dbReference type="ARBA" id="ARBA00022801"/>
    </source>
</evidence>
<gene>
    <name evidence="8" type="ORF">BcabD6B2_03280</name>
</gene>
<dbReference type="EC" id="3.6.4.13" evidence="5"/>
<feature type="compositionally biased region" description="Polar residues" evidence="6">
    <location>
        <begin position="712"/>
        <end position="723"/>
    </location>
</feature>
<name>A0AAV4LM20_BABCB</name>
<feature type="region of interest" description="Disordered" evidence="6">
    <location>
        <begin position="28"/>
        <end position="61"/>
    </location>
</feature>
<keyword evidence="2 5" id="KW-0378">Hydrolase</keyword>
<dbReference type="GO" id="GO:0016787">
    <property type="term" value="F:hydrolase activity"/>
    <property type="evidence" value="ECO:0007669"/>
    <property type="project" value="UniProtKB-KW"/>
</dbReference>
<dbReference type="InterPro" id="IPR011545">
    <property type="entry name" value="DEAD/DEAH_box_helicase_dom"/>
</dbReference>
<evidence type="ECO:0000256" key="5">
    <source>
        <dbReference type="RuleBase" id="RU365068"/>
    </source>
</evidence>
<dbReference type="EMBL" id="BPLF01000001">
    <property type="protein sequence ID" value="GIX60893.1"/>
    <property type="molecule type" value="Genomic_DNA"/>
</dbReference>
<dbReference type="CDD" id="cd18787">
    <property type="entry name" value="SF2_C_DEAD"/>
    <property type="match status" value="1"/>
</dbReference>
<reference evidence="8 9" key="1">
    <citation type="submission" date="2021-06" db="EMBL/GenBank/DDBJ databases">
        <title>Genome sequence of Babesia caballi.</title>
        <authorList>
            <person name="Yamagishi J."/>
            <person name="Kidaka T."/>
            <person name="Ochi A."/>
        </authorList>
    </citation>
    <scope>NUCLEOTIDE SEQUENCE [LARGE SCALE GENOMIC DNA]</scope>
    <source>
        <strain evidence="8">USDA-D6B2</strain>
    </source>
</reference>
<evidence type="ECO:0000256" key="1">
    <source>
        <dbReference type="ARBA" id="ARBA00022741"/>
    </source>
</evidence>
<dbReference type="GO" id="GO:0003724">
    <property type="term" value="F:RNA helicase activity"/>
    <property type="evidence" value="ECO:0007669"/>
    <property type="project" value="UniProtKB-EC"/>
</dbReference>
<dbReference type="PANTHER" id="PTHR24031">
    <property type="entry name" value="RNA HELICASE"/>
    <property type="match status" value="1"/>
</dbReference>
<keyword evidence="1 5" id="KW-0547">Nucleotide-binding</keyword>
<evidence type="ECO:0000256" key="4">
    <source>
        <dbReference type="ARBA" id="ARBA00022884"/>
    </source>
</evidence>
<dbReference type="Pfam" id="PF00271">
    <property type="entry name" value="Helicase_C"/>
    <property type="match status" value="1"/>
</dbReference>
<dbReference type="GO" id="GO:0003723">
    <property type="term" value="F:RNA binding"/>
    <property type="evidence" value="ECO:0007669"/>
    <property type="project" value="UniProtKB-UniRule"/>
</dbReference>
<proteinExistence type="inferred from homology"/>